<dbReference type="AlphaFoldDB" id="A0AA39SN27"/>
<accession>A0AA39SN27</accession>
<evidence type="ECO:0000256" key="1">
    <source>
        <dbReference type="SAM" id="MobiDB-lite"/>
    </source>
</evidence>
<dbReference type="Proteomes" id="UP001168877">
    <property type="component" value="Unassembled WGS sequence"/>
</dbReference>
<evidence type="ECO:0000313" key="2">
    <source>
        <dbReference type="EMBL" id="KAK0596271.1"/>
    </source>
</evidence>
<name>A0AA39SN27_ACESA</name>
<evidence type="ECO:0000313" key="3">
    <source>
        <dbReference type="Proteomes" id="UP001168877"/>
    </source>
</evidence>
<keyword evidence="3" id="KW-1185">Reference proteome</keyword>
<comment type="caution">
    <text evidence="2">The sequence shown here is derived from an EMBL/GenBank/DDBJ whole genome shotgun (WGS) entry which is preliminary data.</text>
</comment>
<proteinExistence type="predicted"/>
<protein>
    <submittedName>
        <fullName evidence="2">Uncharacterized protein</fullName>
    </submittedName>
</protein>
<gene>
    <name evidence="2" type="ORF">LWI29_014232</name>
</gene>
<dbReference type="EMBL" id="JAUESC010000004">
    <property type="protein sequence ID" value="KAK0596271.1"/>
    <property type="molecule type" value="Genomic_DNA"/>
</dbReference>
<organism evidence="2 3">
    <name type="scientific">Acer saccharum</name>
    <name type="common">Sugar maple</name>
    <dbReference type="NCBI Taxonomy" id="4024"/>
    <lineage>
        <taxon>Eukaryota</taxon>
        <taxon>Viridiplantae</taxon>
        <taxon>Streptophyta</taxon>
        <taxon>Embryophyta</taxon>
        <taxon>Tracheophyta</taxon>
        <taxon>Spermatophyta</taxon>
        <taxon>Magnoliopsida</taxon>
        <taxon>eudicotyledons</taxon>
        <taxon>Gunneridae</taxon>
        <taxon>Pentapetalae</taxon>
        <taxon>rosids</taxon>
        <taxon>malvids</taxon>
        <taxon>Sapindales</taxon>
        <taxon>Sapindaceae</taxon>
        <taxon>Hippocastanoideae</taxon>
        <taxon>Acereae</taxon>
        <taxon>Acer</taxon>
    </lineage>
</organism>
<feature type="region of interest" description="Disordered" evidence="1">
    <location>
        <begin position="1"/>
        <end position="20"/>
    </location>
</feature>
<reference evidence="2" key="1">
    <citation type="journal article" date="2022" name="Plant J.">
        <title>Strategies of tolerance reflected in two North American maple genomes.</title>
        <authorList>
            <person name="McEvoy S.L."/>
            <person name="Sezen U.U."/>
            <person name="Trouern-Trend A."/>
            <person name="McMahon S.M."/>
            <person name="Schaberg P.G."/>
            <person name="Yang J."/>
            <person name="Wegrzyn J.L."/>
            <person name="Swenson N.G."/>
        </authorList>
    </citation>
    <scope>NUCLEOTIDE SEQUENCE</scope>
    <source>
        <strain evidence="2">NS2018</strain>
    </source>
</reference>
<sequence length="85" mass="9277">MAEVEKAEVGRPRKDDTGMAEVEKAEVEMADDKDDTGIVVASSPPFPRCRSTLGRRRSNLTVLVCRLAARRPTAARPPFDPLPGN</sequence>
<reference evidence="2" key="2">
    <citation type="submission" date="2023-06" db="EMBL/GenBank/DDBJ databases">
        <authorList>
            <person name="Swenson N.G."/>
            <person name="Wegrzyn J.L."/>
            <person name="Mcevoy S.L."/>
        </authorList>
    </citation>
    <scope>NUCLEOTIDE SEQUENCE</scope>
    <source>
        <strain evidence="2">NS2018</strain>
        <tissue evidence="2">Leaf</tissue>
    </source>
</reference>